<name>A0A560D9A6_9BRAD</name>
<keyword evidence="2" id="KW-1185">Reference proteome</keyword>
<dbReference type="Proteomes" id="UP000319949">
    <property type="component" value="Unassembled WGS sequence"/>
</dbReference>
<accession>A0A560D9A6</accession>
<protein>
    <submittedName>
        <fullName evidence="1">Uncharacterized protein</fullName>
    </submittedName>
</protein>
<evidence type="ECO:0000313" key="2">
    <source>
        <dbReference type="Proteomes" id="UP000319949"/>
    </source>
</evidence>
<evidence type="ECO:0000313" key="1">
    <source>
        <dbReference type="EMBL" id="TWA93632.1"/>
    </source>
</evidence>
<gene>
    <name evidence="1" type="ORF">FBZ96_10982</name>
</gene>
<dbReference type="AlphaFoldDB" id="A0A560D9A6"/>
<dbReference type="RefSeq" id="WP_063694219.1">
    <property type="nucleotide sequence ID" value="NZ_LVEM01000006.1"/>
</dbReference>
<dbReference type="OrthoDB" id="9995468at2"/>
<proteinExistence type="predicted"/>
<sequence length="74" mass="8172">MPSYDGPLVFEGVAATLERAIEVATMKIPPRPNRDFVTAHVVEFGMQYGGIALQKMFFAKVVEDPDSQFKPTSP</sequence>
<organism evidence="1 2">
    <name type="scientific">Bradyrhizobium stylosanthis</name>
    <dbReference type="NCBI Taxonomy" id="1803665"/>
    <lineage>
        <taxon>Bacteria</taxon>
        <taxon>Pseudomonadati</taxon>
        <taxon>Pseudomonadota</taxon>
        <taxon>Alphaproteobacteria</taxon>
        <taxon>Hyphomicrobiales</taxon>
        <taxon>Nitrobacteraceae</taxon>
        <taxon>Bradyrhizobium</taxon>
    </lineage>
</organism>
<dbReference type="EMBL" id="VITK01000009">
    <property type="protein sequence ID" value="TWA93632.1"/>
    <property type="molecule type" value="Genomic_DNA"/>
</dbReference>
<reference evidence="1 2" key="1">
    <citation type="submission" date="2019-06" db="EMBL/GenBank/DDBJ databases">
        <title>Genomic Encyclopedia of Type Strains, Phase IV (KMG-V): Genome sequencing to study the core and pangenomes of soil and plant-associated prokaryotes.</title>
        <authorList>
            <person name="Whitman W."/>
        </authorList>
    </citation>
    <scope>NUCLEOTIDE SEQUENCE [LARGE SCALE GENOMIC DNA]</scope>
    <source>
        <strain evidence="1 2">BR 510</strain>
    </source>
</reference>
<dbReference type="STRING" id="1803665.GCA_001641335_07610"/>
<comment type="caution">
    <text evidence="1">The sequence shown here is derived from an EMBL/GenBank/DDBJ whole genome shotgun (WGS) entry which is preliminary data.</text>
</comment>